<proteinExistence type="predicted"/>
<keyword evidence="2" id="KW-1185">Reference proteome</keyword>
<evidence type="ECO:0000313" key="2">
    <source>
        <dbReference type="Proteomes" id="UP000516437"/>
    </source>
</evidence>
<dbReference type="EMBL" id="RXIC02000019">
    <property type="protein sequence ID" value="KAB1225300.1"/>
    <property type="molecule type" value="Genomic_DNA"/>
</dbReference>
<sequence length="50" mass="5945">MLNRKKKKKKKKVFVLCAMLLRTIRRHVPKSGLKTNSWRHFAKRKVAGNI</sequence>
<organism evidence="1 2">
    <name type="scientific">Morella rubra</name>
    <name type="common">Chinese bayberry</name>
    <dbReference type="NCBI Taxonomy" id="262757"/>
    <lineage>
        <taxon>Eukaryota</taxon>
        <taxon>Viridiplantae</taxon>
        <taxon>Streptophyta</taxon>
        <taxon>Embryophyta</taxon>
        <taxon>Tracheophyta</taxon>
        <taxon>Spermatophyta</taxon>
        <taxon>Magnoliopsida</taxon>
        <taxon>eudicotyledons</taxon>
        <taxon>Gunneridae</taxon>
        <taxon>Pentapetalae</taxon>
        <taxon>rosids</taxon>
        <taxon>fabids</taxon>
        <taxon>Fagales</taxon>
        <taxon>Myricaceae</taxon>
        <taxon>Morella</taxon>
    </lineage>
</organism>
<protein>
    <submittedName>
        <fullName evidence="1">Uncharacterized protein</fullName>
    </submittedName>
</protein>
<dbReference type="Proteomes" id="UP000516437">
    <property type="component" value="Chromosome 1"/>
</dbReference>
<gene>
    <name evidence="1" type="ORF">CJ030_MR1G008997</name>
</gene>
<name>A0A6A1WRA6_9ROSI</name>
<comment type="caution">
    <text evidence="1">The sequence shown here is derived from an EMBL/GenBank/DDBJ whole genome shotgun (WGS) entry which is preliminary data.</text>
</comment>
<dbReference type="AlphaFoldDB" id="A0A6A1WRA6"/>
<reference evidence="1 2" key="1">
    <citation type="journal article" date="2019" name="Plant Biotechnol. J.">
        <title>The red bayberry genome and genetic basis of sex determination.</title>
        <authorList>
            <person name="Jia H.M."/>
            <person name="Jia H.J."/>
            <person name="Cai Q.L."/>
            <person name="Wang Y."/>
            <person name="Zhao H.B."/>
            <person name="Yang W.F."/>
            <person name="Wang G.Y."/>
            <person name="Li Y.H."/>
            <person name="Zhan D.L."/>
            <person name="Shen Y.T."/>
            <person name="Niu Q.F."/>
            <person name="Chang L."/>
            <person name="Qiu J."/>
            <person name="Zhao L."/>
            <person name="Xie H.B."/>
            <person name="Fu W.Y."/>
            <person name="Jin J."/>
            <person name="Li X.W."/>
            <person name="Jiao Y."/>
            <person name="Zhou C.C."/>
            <person name="Tu T."/>
            <person name="Chai C.Y."/>
            <person name="Gao J.L."/>
            <person name="Fan L.J."/>
            <person name="van de Weg E."/>
            <person name="Wang J.Y."/>
            <person name="Gao Z.S."/>
        </authorList>
    </citation>
    <scope>NUCLEOTIDE SEQUENCE [LARGE SCALE GENOMIC DNA]</scope>
    <source>
        <tissue evidence="1">Leaves</tissue>
    </source>
</reference>
<evidence type="ECO:0000313" key="1">
    <source>
        <dbReference type="EMBL" id="KAB1225300.1"/>
    </source>
</evidence>
<accession>A0A6A1WRA6</accession>